<feature type="region of interest" description="Disordered" evidence="1">
    <location>
        <begin position="110"/>
        <end position="129"/>
    </location>
</feature>
<name>A0AAJ7J0A0_9HYME</name>
<keyword evidence="2" id="KW-1133">Transmembrane helix</keyword>
<reference evidence="4" key="1">
    <citation type="submission" date="2025-08" db="UniProtKB">
        <authorList>
            <consortium name="RefSeq"/>
        </authorList>
    </citation>
    <scope>IDENTIFICATION</scope>
    <source>
        <tissue evidence="4">Whole body</tissue>
    </source>
</reference>
<feature type="transmembrane region" description="Helical" evidence="2">
    <location>
        <begin position="12"/>
        <end position="34"/>
    </location>
</feature>
<feature type="transmembrane region" description="Helical" evidence="2">
    <location>
        <begin position="154"/>
        <end position="175"/>
    </location>
</feature>
<proteinExistence type="predicted"/>
<dbReference type="AlphaFoldDB" id="A0AAJ7J0A0"/>
<sequence>MCERRLSLDTLHVSLGINVSILVILTIFGVLLSLPLRLLLNTNYHSRNETLGENRTSTENTTVDATVIPADHKKLKRCPMFEYEDRLKSAFRCDYDGNCTYAPIYLIDPPEENRVDETNDTSNETSEISKEIGENLTENAEDGSKDRQSKSVPVAGHILVTMLVISAIAALVEVLRIRFAKDKDSSKAGSAGSRKASTIELPLQRRFLPRYPMNGQRSFEMHRSALRLLGARPPPLIRRSSFPTQQSNQISGSVAGTPISWVSRRRSAESDEELINALHHRTRLIRRH</sequence>
<dbReference type="GeneID" id="108625352"/>
<evidence type="ECO:0000256" key="1">
    <source>
        <dbReference type="SAM" id="MobiDB-lite"/>
    </source>
</evidence>
<evidence type="ECO:0000313" key="3">
    <source>
        <dbReference type="Proteomes" id="UP000694925"/>
    </source>
</evidence>
<dbReference type="RefSeq" id="XP_017880789.1">
    <property type="nucleotide sequence ID" value="XM_018025300.2"/>
</dbReference>
<protein>
    <submittedName>
        <fullName evidence="4">Uncharacterized protein LOC108625352 isoform X1</fullName>
    </submittedName>
</protein>
<organism evidence="3 4">
    <name type="scientific">Ceratina calcarata</name>
    <dbReference type="NCBI Taxonomy" id="156304"/>
    <lineage>
        <taxon>Eukaryota</taxon>
        <taxon>Metazoa</taxon>
        <taxon>Ecdysozoa</taxon>
        <taxon>Arthropoda</taxon>
        <taxon>Hexapoda</taxon>
        <taxon>Insecta</taxon>
        <taxon>Pterygota</taxon>
        <taxon>Neoptera</taxon>
        <taxon>Endopterygota</taxon>
        <taxon>Hymenoptera</taxon>
        <taxon>Apocrita</taxon>
        <taxon>Aculeata</taxon>
        <taxon>Apoidea</taxon>
        <taxon>Anthophila</taxon>
        <taxon>Apidae</taxon>
        <taxon>Ceratina</taxon>
        <taxon>Zadontomerus</taxon>
    </lineage>
</organism>
<accession>A0AAJ7J0A0</accession>
<keyword evidence="3" id="KW-1185">Reference proteome</keyword>
<dbReference type="Proteomes" id="UP000694925">
    <property type="component" value="Unplaced"/>
</dbReference>
<evidence type="ECO:0000256" key="2">
    <source>
        <dbReference type="SAM" id="Phobius"/>
    </source>
</evidence>
<keyword evidence="2" id="KW-0472">Membrane</keyword>
<dbReference type="KEGG" id="ccal:108625352"/>
<keyword evidence="2" id="KW-0812">Transmembrane</keyword>
<evidence type="ECO:0000313" key="4">
    <source>
        <dbReference type="RefSeq" id="XP_017880789.1"/>
    </source>
</evidence>
<gene>
    <name evidence="4" type="primary">LOC108625352</name>
</gene>